<proteinExistence type="predicted"/>
<evidence type="ECO:0000313" key="2">
    <source>
        <dbReference type="Proteomes" id="UP000199568"/>
    </source>
</evidence>
<dbReference type="InterPro" id="IPR001646">
    <property type="entry name" value="5peptide_repeat"/>
</dbReference>
<dbReference type="Gene3D" id="2.160.20.80">
    <property type="entry name" value="E3 ubiquitin-protein ligase SopA"/>
    <property type="match status" value="1"/>
</dbReference>
<evidence type="ECO:0000313" key="1">
    <source>
        <dbReference type="EMBL" id="SET00739.1"/>
    </source>
</evidence>
<dbReference type="Proteomes" id="UP000199568">
    <property type="component" value="Unassembled WGS sequence"/>
</dbReference>
<dbReference type="AlphaFoldDB" id="A0A1I0B250"/>
<dbReference type="SUPFAM" id="SSF141571">
    <property type="entry name" value="Pentapeptide repeat-like"/>
    <property type="match status" value="1"/>
</dbReference>
<dbReference type="STRING" id="426128.SAMN05660297_01177"/>
<reference evidence="1 2" key="1">
    <citation type="submission" date="2016-10" db="EMBL/GenBank/DDBJ databases">
        <authorList>
            <person name="de Groot N.N."/>
        </authorList>
    </citation>
    <scope>NUCLEOTIDE SEQUENCE [LARGE SCALE GENOMIC DNA]</scope>
    <source>
        <strain evidence="1 2">DSM 18979</strain>
    </source>
</reference>
<protein>
    <submittedName>
        <fullName evidence="1">Uncharacterized protein YjbI, contains pentapeptide repeats</fullName>
    </submittedName>
</protein>
<organism evidence="1 2">
    <name type="scientific">Natronincola peptidivorans</name>
    <dbReference type="NCBI Taxonomy" id="426128"/>
    <lineage>
        <taxon>Bacteria</taxon>
        <taxon>Bacillati</taxon>
        <taxon>Bacillota</taxon>
        <taxon>Clostridia</taxon>
        <taxon>Peptostreptococcales</taxon>
        <taxon>Natronincolaceae</taxon>
        <taxon>Natronincola</taxon>
    </lineage>
</organism>
<dbReference type="Pfam" id="PF00805">
    <property type="entry name" value="Pentapeptide"/>
    <property type="match status" value="1"/>
</dbReference>
<gene>
    <name evidence="1" type="ORF">SAMN05660297_01177</name>
</gene>
<sequence length="290" mass="32789">MSDMTWKNRDKFDTRLYENLKNDCQKCFGLCCVALYFSTSEGFPTDKEAGKPCINLHHNFSCTIHNSLIEKGLKGCVAYDCFGAGQKAAQVTYNGKDWQEAPDSARQMFEVFSIMRQLHEMLWYLTEAVLIKVNSAMQEDIACLIREIEGLTYLNADALIVLEIDSYREKANDLLKKVSKLVRIKFPRDQKNTINCKKTIAGRLNLIGEDLRKINLMGEDLAGALLIAADLRESDLRGTNLIGADLRDADIRGANLTESLFITQAQVNTAKGDPNTRLPAWIDYPKAWYK</sequence>
<accession>A0A1I0B250</accession>
<keyword evidence="2" id="KW-1185">Reference proteome</keyword>
<dbReference type="EMBL" id="FOHU01000003">
    <property type="protein sequence ID" value="SET00739.1"/>
    <property type="molecule type" value="Genomic_DNA"/>
</dbReference>
<name>A0A1I0B250_9FIRM</name>